<proteinExistence type="inferred from homology"/>
<keyword evidence="6 7" id="KW-0413">Isomerase</keyword>
<sequence length="309" mass="32692">MKSIKSRVLLASAASLLVLSACNSEQNAQSAAPAAPVAAAPAVKGEAVATVNGTAINKSRVDMIIAHGASAGEADTPEARKSIIDKLTMQTLIAEAAVKKSLDKLPEVTEQLDILRQSVLADAYVQDFIKHNPVSDDMLKAEYERIKATVTGSEYKARHILVESEAEANAIIAELKNDAASFAKLAMEKSADAGSKLRGGDLGWFDVSSMVPEFSDALSKLEKGTFTQEPVKTQYGYHVILLEDTRPIAAPPFEEVKADLAQHLQQQNLKKDLEDLKAKAKIEIIEVSVAAPAAAAAPAPAPTPAAASK</sequence>
<name>A0A369XIW3_9PROT</name>
<dbReference type="EC" id="5.2.1.8" evidence="3"/>
<organism evidence="10 11">
    <name type="scientific">Candidatus Accumulibacter meliphilus</name>
    <dbReference type="NCBI Taxonomy" id="2211374"/>
    <lineage>
        <taxon>Bacteria</taxon>
        <taxon>Pseudomonadati</taxon>
        <taxon>Pseudomonadota</taxon>
        <taxon>Betaproteobacteria</taxon>
        <taxon>Candidatus Accumulibacter</taxon>
    </lineage>
</organism>
<dbReference type="AlphaFoldDB" id="A0A369XIW3"/>
<dbReference type="PROSITE" id="PS01096">
    <property type="entry name" value="PPIC_PPIASE_1"/>
    <property type="match status" value="1"/>
</dbReference>
<dbReference type="PROSITE" id="PS50198">
    <property type="entry name" value="PPIC_PPIASE_2"/>
    <property type="match status" value="1"/>
</dbReference>
<evidence type="ECO:0000256" key="7">
    <source>
        <dbReference type="PROSITE-ProRule" id="PRU00278"/>
    </source>
</evidence>
<dbReference type="InterPro" id="IPR046357">
    <property type="entry name" value="PPIase_dom_sf"/>
</dbReference>
<dbReference type="PANTHER" id="PTHR47245:SF1">
    <property type="entry name" value="FOLDASE PROTEIN PRSA"/>
    <property type="match status" value="1"/>
</dbReference>
<keyword evidence="5 7" id="KW-0697">Rotamase</keyword>
<comment type="catalytic activity">
    <reaction evidence="1">
        <text>[protein]-peptidylproline (omega=180) = [protein]-peptidylproline (omega=0)</text>
        <dbReference type="Rhea" id="RHEA:16237"/>
        <dbReference type="Rhea" id="RHEA-COMP:10747"/>
        <dbReference type="Rhea" id="RHEA-COMP:10748"/>
        <dbReference type="ChEBI" id="CHEBI:83833"/>
        <dbReference type="ChEBI" id="CHEBI:83834"/>
        <dbReference type="EC" id="5.2.1.8"/>
    </reaction>
</comment>
<evidence type="ECO:0000256" key="3">
    <source>
        <dbReference type="ARBA" id="ARBA00013194"/>
    </source>
</evidence>
<evidence type="ECO:0000313" key="11">
    <source>
        <dbReference type="Proteomes" id="UP000253831"/>
    </source>
</evidence>
<dbReference type="SUPFAM" id="SSF109998">
    <property type="entry name" value="Triger factor/SurA peptide-binding domain-like"/>
    <property type="match status" value="1"/>
</dbReference>
<dbReference type="InterPro" id="IPR027304">
    <property type="entry name" value="Trigger_fact/SurA_dom_sf"/>
</dbReference>
<evidence type="ECO:0000313" key="10">
    <source>
        <dbReference type="EMBL" id="RDE49844.1"/>
    </source>
</evidence>
<evidence type="ECO:0000256" key="2">
    <source>
        <dbReference type="ARBA" id="ARBA00007656"/>
    </source>
</evidence>
<dbReference type="Pfam" id="PF00639">
    <property type="entry name" value="Rotamase"/>
    <property type="match status" value="1"/>
</dbReference>
<feature type="chain" id="PRO_5016943223" description="peptidylprolyl isomerase" evidence="8">
    <location>
        <begin position="21"/>
        <end position="309"/>
    </location>
</feature>
<dbReference type="GO" id="GO:0003755">
    <property type="term" value="F:peptidyl-prolyl cis-trans isomerase activity"/>
    <property type="evidence" value="ECO:0007669"/>
    <property type="project" value="UniProtKB-KW"/>
</dbReference>
<evidence type="ECO:0000259" key="9">
    <source>
        <dbReference type="PROSITE" id="PS50198"/>
    </source>
</evidence>
<dbReference type="Gene3D" id="3.10.50.40">
    <property type="match status" value="1"/>
</dbReference>
<evidence type="ECO:0000256" key="6">
    <source>
        <dbReference type="ARBA" id="ARBA00023235"/>
    </source>
</evidence>
<reference evidence="10 11" key="1">
    <citation type="submission" date="2018-05" db="EMBL/GenBank/DDBJ databases">
        <title>Integrated omic analyses show evidence that a Ca. Accumulibacter phosphatis strain performs denitrification under micro-aerobic conditions.</title>
        <authorList>
            <person name="Camejo P.Y."/>
            <person name="Katherine M.D."/>
            <person name="Daniel N.R."/>
        </authorList>
    </citation>
    <scope>NUCLEOTIDE SEQUENCE [LARGE SCALE GENOMIC DNA]</scope>
    <source>
        <strain evidence="10">UW-LDO-IC</strain>
    </source>
</reference>
<feature type="signal peptide" evidence="8">
    <location>
        <begin position="1"/>
        <end position="20"/>
    </location>
</feature>
<dbReference type="SUPFAM" id="SSF54534">
    <property type="entry name" value="FKBP-like"/>
    <property type="match status" value="1"/>
</dbReference>
<dbReference type="PROSITE" id="PS51257">
    <property type="entry name" value="PROKAR_LIPOPROTEIN"/>
    <property type="match status" value="1"/>
</dbReference>
<evidence type="ECO:0000256" key="8">
    <source>
        <dbReference type="SAM" id="SignalP"/>
    </source>
</evidence>
<gene>
    <name evidence="10" type="ORF">DVS81_14495</name>
</gene>
<dbReference type="InterPro" id="IPR023058">
    <property type="entry name" value="PPIase_PpiC_CS"/>
</dbReference>
<dbReference type="PANTHER" id="PTHR47245">
    <property type="entry name" value="PEPTIDYLPROLYL ISOMERASE"/>
    <property type="match status" value="1"/>
</dbReference>
<dbReference type="InterPro" id="IPR000297">
    <property type="entry name" value="PPIase_PpiC"/>
</dbReference>
<dbReference type="Proteomes" id="UP000253831">
    <property type="component" value="Unassembled WGS sequence"/>
</dbReference>
<protein>
    <recommendedName>
        <fullName evidence="3">peptidylprolyl isomerase</fullName>
        <ecNumber evidence="3">5.2.1.8</ecNumber>
    </recommendedName>
</protein>
<keyword evidence="4 8" id="KW-0732">Signal</keyword>
<accession>A0A369XIW3</accession>
<comment type="caution">
    <text evidence="10">The sequence shown here is derived from an EMBL/GenBank/DDBJ whole genome shotgun (WGS) entry which is preliminary data.</text>
</comment>
<dbReference type="InterPro" id="IPR050245">
    <property type="entry name" value="PrsA_foldase"/>
</dbReference>
<evidence type="ECO:0000256" key="1">
    <source>
        <dbReference type="ARBA" id="ARBA00000971"/>
    </source>
</evidence>
<dbReference type="Gene3D" id="1.10.8.1040">
    <property type="match status" value="1"/>
</dbReference>
<comment type="similarity">
    <text evidence="2">Belongs to the PpiC/parvulin rotamase family.</text>
</comment>
<evidence type="ECO:0000256" key="4">
    <source>
        <dbReference type="ARBA" id="ARBA00022729"/>
    </source>
</evidence>
<evidence type="ECO:0000256" key="5">
    <source>
        <dbReference type="ARBA" id="ARBA00023110"/>
    </source>
</evidence>
<dbReference type="EMBL" id="QPGA01000031">
    <property type="protein sequence ID" value="RDE49844.1"/>
    <property type="molecule type" value="Genomic_DNA"/>
</dbReference>
<feature type="domain" description="PpiC" evidence="9">
    <location>
        <begin position="152"/>
        <end position="244"/>
    </location>
</feature>